<evidence type="ECO:0000256" key="7">
    <source>
        <dbReference type="SAM" id="MobiDB-lite"/>
    </source>
</evidence>
<proteinExistence type="inferred from homology"/>
<feature type="region of interest" description="Disordered" evidence="7">
    <location>
        <begin position="940"/>
        <end position="975"/>
    </location>
</feature>
<evidence type="ECO:0000313" key="10">
    <source>
        <dbReference type="Proteomes" id="UP000279236"/>
    </source>
</evidence>
<feature type="compositionally biased region" description="Polar residues" evidence="7">
    <location>
        <begin position="1274"/>
        <end position="1283"/>
    </location>
</feature>
<protein>
    <submittedName>
        <fullName evidence="9">Stu2 protein</fullName>
    </submittedName>
</protein>
<evidence type="ECO:0000256" key="5">
    <source>
        <dbReference type="ARBA" id="ARBA00025722"/>
    </source>
</evidence>
<dbReference type="GO" id="GO:0044732">
    <property type="term" value="C:mitotic spindle pole body"/>
    <property type="evidence" value="ECO:0007669"/>
    <property type="project" value="UniProtKB-ARBA"/>
</dbReference>
<dbReference type="FunFam" id="1.25.10.10:FF:000068">
    <property type="entry name" value="cytoskeleton-associated protein 5 isoform X1"/>
    <property type="match status" value="1"/>
</dbReference>
<comment type="caution">
    <text evidence="9">The sequence shown here is derived from an EMBL/GenBank/DDBJ whole genome shotgun (WGS) entry which is preliminary data.</text>
</comment>
<organism evidence="9 10">
    <name type="scientific">Apiotrichum porosum</name>
    <dbReference type="NCBI Taxonomy" id="105984"/>
    <lineage>
        <taxon>Eukaryota</taxon>
        <taxon>Fungi</taxon>
        <taxon>Dikarya</taxon>
        <taxon>Basidiomycota</taxon>
        <taxon>Agaricomycotina</taxon>
        <taxon>Tremellomycetes</taxon>
        <taxon>Trichosporonales</taxon>
        <taxon>Trichosporonaceae</taxon>
        <taxon>Apiotrichum</taxon>
    </lineage>
</organism>
<dbReference type="FunFam" id="1.25.10.10:FF:000019">
    <property type="entry name" value="Cytoskeleton-associated protein 5"/>
    <property type="match status" value="1"/>
</dbReference>
<feature type="compositionally biased region" description="Low complexity" evidence="7">
    <location>
        <begin position="2263"/>
        <end position="2277"/>
    </location>
</feature>
<dbReference type="InterPro" id="IPR021133">
    <property type="entry name" value="HEAT_type_2"/>
</dbReference>
<reference evidence="9 10" key="1">
    <citation type="submission" date="2018-11" db="EMBL/GenBank/DDBJ databases">
        <title>Genome sequence of Apiotrichum porosum DSM 27194.</title>
        <authorList>
            <person name="Aliyu H."/>
            <person name="Gorte O."/>
            <person name="Ochsenreither K."/>
        </authorList>
    </citation>
    <scope>NUCLEOTIDE SEQUENCE [LARGE SCALE GENOMIC DNA]</scope>
    <source>
        <strain evidence="9 10">DSM 27194</strain>
    </source>
</reference>
<name>A0A427XWA5_9TREE</name>
<feature type="compositionally biased region" description="Basic and acidic residues" evidence="7">
    <location>
        <begin position="950"/>
        <end position="959"/>
    </location>
</feature>
<evidence type="ECO:0000256" key="6">
    <source>
        <dbReference type="PROSITE-ProRule" id="PRU00103"/>
    </source>
</evidence>
<feature type="domain" description="TOG" evidence="8">
    <location>
        <begin position="1357"/>
        <end position="1606"/>
    </location>
</feature>
<evidence type="ECO:0000259" key="8">
    <source>
        <dbReference type="SMART" id="SM01349"/>
    </source>
</evidence>
<dbReference type="Proteomes" id="UP000279236">
    <property type="component" value="Unassembled WGS sequence"/>
</dbReference>
<dbReference type="GO" id="GO:1990498">
    <property type="term" value="C:mitotic spindle microtubule"/>
    <property type="evidence" value="ECO:0007669"/>
    <property type="project" value="UniProtKB-ARBA"/>
</dbReference>
<dbReference type="OrthoDB" id="205662at2759"/>
<dbReference type="GO" id="GO:1990571">
    <property type="term" value="P:meiotic centromere clustering"/>
    <property type="evidence" value="ECO:0007669"/>
    <property type="project" value="UniProtKB-ARBA"/>
</dbReference>
<feature type="compositionally biased region" description="Low complexity" evidence="7">
    <location>
        <begin position="596"/>
        <end position="606"/>
    </location>
</feature>
<feature type="domain" description="TOG" evidence="8">
    <location>
        <begin position="279"/>
        <end position="522"/>
    </location>
</feature>
<feature type="repeat" description="HEAT" evidence="6">
    <location>
        <begin position="455"/>
        <end position="493"/>
    </location>
</feature>
<feature type="domain" description="TOG" evidence="8">
    <location>
        <begin position="978"/>
        <end position="1213"/>
    </location>
</feature>
<dbReference type="PROSITE" id="PS50077">
    <property type="entry name" value="HEAT_REPEAT"/>
    <property type="match status" value="1"/>
</dbReference>
<evidence type="ECO:0000256" key="3">
    <source>
        <dbReference type="ARBA" id="ARBA00022737"/>
    </source>
</evidence>
<feature type="compositionally biased region" description="Polar residues" evidence="7">
    <location>
        <begin position="1697"/>
        <end position="1706"/>
    </location>
</feature>
<comment type="subcellular location">
    <subcellularLocation>
        <location evidence="1">Cytoplasm</location>
        <location evidence="1">Cytoskeleton</location>
    </subcellularLocation>
</comment>
<dbReference type="GO" id="GO:0005881">
    <property type="term" value="C:cytoplasmic microtubule"/>
    <property type="evidence" value="ECO:0007669"/>
    <property type="project" value="UniProtKB-ARBA"/>
</dbReference>
<dbReference type="GO" id="GO:0000022">
    <property type="term" value="P:mitotic spindle elongation"/>
    <property type="evidence" value="ECO:0007669"/>
    <property type="project" value="UniProtKB-ARBA"/>
</dbReference>
<gene>
    <name evidence="9" type="primary">STU2</name>
    <name evidence="9" type="ORF">EHS24_006846</name>
</gene>
<dbReference type="GO" id="GO:0030951">
    <property type="term" value="P:establishment or maintenance of microtubule cytoskeleton polarity"/>
    <property type="evidence" value="ECO:0007669"/>
    <property type="project" value="InterPro"/>
</dbReference>
<dbReference type="GO" id="GO:0046785">
    <property type="term" value="P:microtubule polymerization"/>
    <property type="evidence" value="ECO:0007669"/>
    <property type="project" value="InterPro"/>
</dbReference>
<dbReference type="GO" id="GO:0051315">
    <property type="term" value="P:attachment of mitotic spindle microtubules to kinetochore"/>
    <property type="evidence" value="ECO:0007669"/>
    <property type="project" value="UniProtKB-ARBA"/>
</dbReference>
<feature type="compositionally biased region" description="Low complexity" evidence="7">
    <location>
        <begin position="529"/>
        <end position="539"/>
    </location>
</feature>
<dbReference type="SUPFAM" id="SSF48371">
    <property type="entry name" value="ARM repeat"/>
    <property type="match status" value="2"/>
</dbReference>
<evidence type="ECO:0000256" key="2">
    <source>
        <dbReference type="ARBA" id="ARBA00022490"/>
    </source>
</evidence>
<dbReference type="InterPro" id="IPR048491">
    <property type="entry name" value="XMAP215_CLASP_TOG"/>
</dbReference>
<feature type="compositionally biased region" description="Low complexity" evidence="7">
    <location>
        <begin position="1215"/>
        <end position="1241"/>
    </location>
</feature>
<dbReference type="PANTHER" id="PTHR12609">
    <property type="entry name" value="MICROTUBULE ASSOCIATED PROTEIN XMAP215"/>
    <property type="match status" value="1"/>
</dbReference>
<feature type="compositionally biased region" description="Low complexity" evidence="7">
    <location>
        <begin position="624"/>
        <end position="635"/>
    </location>
</feature>
<dbReference type="InterPro" id="IPR016024">
    <property type="entry name" value="ARM-type_fold"/>
</dbReference>
<dbReference type="Pfam" id="PF21041">
    <property type="entry name" value="XMAP215_CLASP_TOG"/>
    <property type="match status" value="4"/>
</dbReference>
<feature type="region of interest" description="Disordered" evidence="7">
    <location>
        <begin position="1215"/>
        <end position="1323"/>
    </location>
</feature>
<keyword evidence="3" id="KW-0677">Repeat</keyword>
<keyword evidence="10" id="KW-1185">Reference proteome</keyword>
<evidence type="ECO:0000256" key="4">
    <source>
        <dbReference type="ARBA" id="ARBA00023212"/>
    </source>
</evidence>
<dbReference type="SMART" id="SM01349">
    <property type="entry name" value="TOG"/>
    <property type="match status" value="5"/>
</dbReference>
<dbReference type="InterPro" id="IPR011989">
    <property type="entry name" value="ARM-like"/>
</dbReference>
<dbReference type="RefSeq" id="XP_028477138.1">
    <property type="nucleotide sequence ID" value="XM_028622246.1"/>
</dbReference>
<keyword evidence="4" id="KW-0206">Cytoskeleton</keyword>
<sequence length="2311" mass="245571">MDGEPPQEEDFSQIPLVERSTHKNWKARLSAYNDVIAGSAKTASDTDPFFRPFVSDGSLLKKWCLDANAVAQEKGIEAVLAIVTNSGETSARLRTEVVPSLVEKALGNSRAGTKKKAVDLCLMFIEVENTGEGVVTDVLVGLDAKAPKTIAGAVACLKEATQLYGVPGLGNVKPLLKALPKIFGHSDKNVRAEGTALTLVLYSFLGPALMPALADLKPVQMTDLQKSFDALDADGKGKGSGKPTRWTRKAQREREEAADAGEDGDGAGEEAAEEIDPMSLLDPVDVYKLFPDNVLELLASSKWKERLEACEECNKVLADPKNARVLDTNADAYGPLVQTLGTKCHKDANVNVVMEAAKLIEGLARGLGKAFGRYRGVTQMGMLERLKERKATVVEALGKALDAVFLTTTLQDIVEEVLTALKSKNPQVKEGTLNYLHRSLKATVDAPGKDQVKPMAEALVSLLTDSAEPVRTAAAECLGTMMKILGERAFNPYVESVPEIQLAKVKDAFGRAEIRYKVGGPKKAPAKAPPTKAAPASRAPVKKPASPVKASGGDDLLDTFDAPPKRAPPGRFAMKQAPAAADELLDEVAPPKRAPPARFAAKAAPASPGDDLLDEVAPPKRAPPARFAAKAAPPADELLDEVAPPKRGPPARLMARKPPSSSPDATPPPSSPAKAAPSRAPAAKPAAAGPSKPAGKSGGAKTLASSPTDPIKYRFSPEEATARAEESIPANYHTALADAAWKVRLEAADEMVTWVGENGGAEQVDSEVMMRFLCKTPGWGEKNFQVSGKLYQVMQLMAERSPSFGKPAASLIVGPLTDKLGDMKLKKPSGDALTTVAEKTSLAFVLAQSYEPMTKQKAPKAQADALTWIKQQVIDFGISGIPLRELITFVKAALGSPNAMVRSSATALLVQIKIGVGADISGFIEDLNPQLLTTINKEFDKVDGQPAPEPTREQADLRDAAPAGKGGKGGGGGDPLDDIIPRVDLDKLVSQTSVLNDSKSDAWKVRKEAFEALAALLEVKSNSRLKPNMGEIATVLKKAMADTNLSVKMLALGIISKIAAGMGSPFEKFTRILVAAVASVCADQKATTRNTALSTLTAIAEACGSLDHMYTGLAASLESTNPALRSSVLGWVAERLAIDPPTASADLGPLAAPVISCLEDRNGDVRKSAQAVLPFVVQNAGFDHVMDQTSSLKPASKATILPLIQNARGAATAAEPVAAAAPTPRASAPPSRAPSVKAPARVPGTPASRATATGALPKPGGVGRSIAMKALGSAPSTRPTSSLSEDRPTGIAKSRIAGPGASSRTTSSSTTASLPVASSSGRTLPFVHASPEARTQRLKRDAARWSLDTAARADALEYLHQQMEGHASPEVLSQLFSKDHRSEEDFMAALTVVADFYDVDASGSFGLAEDETQAIQLANVDLALKYAAVRLLMNNTQLANRCLEVITNVLDTLARSGERLNEVEVKLFVPALVIKLGDAKFGPKLAPIFEGLDKLIPASQVVQLLVQHGLEDKGAGKTCKNESLQLIEKAYRKRGSVLRKDDRAFFEAVAKCIADQGTRQSALTLMALLQLQGESRALQAVIGAMPQSSKDMLANRKATLAASKAGGAAGAGIARTAASEDNMSPRAQSPRAKVPASQIATPSANRLSREMPSGLSTPGHSRPVSRGLQAPSTSRLQGAMTPARSIPGPSGMARPLSVTSGASTSALLPPKRTTSRLQQPDALSGPPTAPLPMLPPAAIPAPRPSMQPLGRAPSLPPPPPAPLSDAAIAIEAIRTRDVDDAAEALKTTAMFLEEDEEAFKPEAAALLDALCFQLDLLSPQPEALLEPATMRRVKHLMRTIHVAFSRPHLVKRFGLEGLERLFAGIRIHYATLEVWCTAEGEDNQPTNDLRDYMSLVLSAIIASPSREVVYTMLFDALAELCKDMTPNQDASVASEIGVVLQCTYKRVRSIDADLRNHRIEAGALLAIIENLLQVIPPVQWRRRPKYGLPHGDLPLRVVKTLLQRIIVFTKEINVGIYDLLQEQFGAEADMTTVYSYIFRISSATDEAAPTPVAAAPAAPAQPSPIVEPIPRRANGERERPISERLERTFERPISMTSSAGTRSSVVLPDAAAIKSPPRDVSDSERLVRRLTDTRDSEQRLNELHAFMKISPENEVEVRAAISSILNPAAQTFVWRALDRRSDDGATPGSPAPSSPARSPMREMHSPPLSSSTNRQSFGGYTSAPAPPRPTLQQRPASMVTDSVPVDDKLAALNAMFRNRTRTSGASHASSQGSSRNSPVGAGRPVSEMDRDRIVSRPMSEIVRRVSDEADE</sequence>
<feature type="compositionally biased region" description="Low complexity" evidence="7">
    <location>
        <begin position="1604"/>
        <end position="1617"/>
    </location>
</feature>
<dbReference type="GO" id="GO:0051010">
    <property type="term" value="F:microtubule plus-end binding"/>
    <property type="evidence" value="ECO:0007669"/>
    <property type="project" value="InterPro"/>
</dbReference>
<dbReference type="InterPro" id="IPR034085">
    <property type="entry name" value="TOG"/>
</dbReference>
<feature type="region of interest" description="Disordered" evidence="7">
    <location>
        <begin position="2180"/>
        <end position="2298"/>
    </location>
</feature>
<dbReference type="InterPro" id="IPR045110">
    <property type="entry name" value="XMAP215"/>
</dbReference>
<feature type="compositionally biased region" description="Pro residues" evidence="7">
    <location>
        <begin position="1727"/>
        <end position="1745"/>
    </location>
</feature>
<feature type="domain" description="TOG" evidence="8">
    <location>
        <begin position="2"/>
        <end position="241"/>
    </location>
</feature>
<feature type="compositionally biased region" description="Acidic residues" evidence="7">
    <location>
        <begin position="258"/>
        <end position="275"/>
    </location>
</feature>
<dbReference type="GO" id="GO:0099070">
    <property type="term" value="C:static microtubule bundle"/>
    <property type="evidence" value="ECO:0007669"/>
    <property type="project" value="UniProtKB-ARBA"/>
</dbReference>
<dbReference type="GO" id="GO:0061863">
    <property type="term" value="F:microtubule plus end polymerase"/>
    <property type="evidence" value="ECO:0007669"/>
    <property type="project" value="InterPro"/>
</dbReference>
<feature type="compositionally biased region" description="Gly residues" evidence="7">
    <location>
        <begin position="964"/>
        <end position="974"/>
    </location>
</feature>
<feature type="region of interest" description="Disordered" evidence="7">
    <location>
        <begin position="520"/>
        <end position="572"/>
    </location>
</feature>
<dbReference type="STRING" id="105984.A0A427XWA5"/>
<comment type="similarity">
    <text evidence="5">Belongs to the TOG/XMAP215 family.</text>
</comment>
<feature type="compositionally biased region" description="Low complexity" evidence="7">
    <location>
        <begin position="1301"/>
        <end position="1320"/>
    </location>
</feature>
<keyword evidence="2" id="KW-0963">Cytoplasm</keyword>
<feature type="region of interest" description="Disordered" evidence="7">
    <location>
        <begin position="1604"/>
        <end position="1763"/>
    </location>
</feature>
<feature type="compositionally biased region" description="Polar residues" evidence="7">
    <location>
        <begin position="2207"/>
        <end position="2219"/>
    </location>
</feature>
<accession>A0A427XWA5</accession>
<feature type="domain" description="TOG" evidence="8">
    <location>
        <begin position="714"/>
        <end position="948"/>
    </location>
</feature>
<feature type="region of interest" description="Disordered" evidence="7">
    <location>
        <begin position="230"/>
        <end position="275"/>
    </location>
</feature>
<dbReference type="GeneID" id="39591389"/>
<dbReference type="EMBL" id="RSCE01000004">
    <property type="protein sequence ID" value="RSH83186.1"/>
    <property type="molecule type" value="Genomic_DNA"/>
</dbReference>
<feature type="compositionally biased region" description="Low complexity" evidence="7">
    <location>
        <begin position="672"/>
        <end position="701"/>
    </location>
</feature>
<evidence type="ECO:0000256" key="1">
    <source>
        <dbReference type="ARBA" id="ARBA00004245"/>
    </source>
</evidence>
<dbReference type="Gene3D" id="1.25.10.10">
    <property type="entry name" value="Leucine-rich Repeat Variant"/>
    <property type="match status" value="5"/>
</dbReference>
<evidence type="ECO:0000313" key="9">
    <source>
        <dbReference type="EMBL" id="RSH83186.1"/>
    </source>
</evidence>
<feature type="region of interest" description="Disordered" evidence="7">
    <location>
        <begin position="596"/>
        <end position="713"/>
    </location>
</feature>